<dbReference type="STRING" id="1182571.QR90_04955"/>
<dbReference type="GO" id="GO:1904680">
    <property type="term" value="F:peptide transmembrane transporter activity"/>
    <property type="evidence" value="ECO:0007669"/>
    <property type="project" value="TreeGrafter"/>
</dbReference>
<organism evidence="3 4">
    <name type="scientific">Deinococcus radiopugnans</name>
    <dbReference type="NCBI Taxonomy" id="57497"/>
    <lineage>
        <taxon>Bacteria</taxon>
        <taxon>Thermotogati</taxon>
        <taxon>Deinococcota</taxon>
        <taxon>Deinococci</taxon>
        <taxon>Deinococcales</taxon>
        <taxon>Deinococcaceae</taxon>
        <taxon>Deinococcus</taxon>
    </lineage>
</organism>
<reference evidence="4" key="1">
    <citation type="submission" date="2014-11" db="EMBL/GenBank/DDBJ databases">
        <title>Hymenobacter sp. DG25B genome submission.</title>
        <authorList>
            <person name="Jung H.-Y."/>
            <person name="Kim M.K."/>
            <person name="Srinivasan S."/>
            <person name="Lim S."/>
        </authorList>
    </citation>
    <scope>NUCLEOTIDE SEQUENCE [LARGE SCALE GENOMIC DNA]</scope>
    <source>
        <strain evidence="4">DY59</strain>
    </source>
</reference>
<dbReference type="InterPro" id="IPR030678">
    <property type="entry name" value="Peptide/Ni-bd"/>
</dbReference>
<dbReference type="InterPro" id="IPR039424">
    <property type="entry name" value="SBP_5"/>
</dbReference>
<evidence type="ECO:0000256" key="1">
    <source>
        <dbReference type="SAM" id="SignalP"/>
    </source>
</evidence>
<dbReference type="GO" id="GO:0015833">
    <property type="term" value="P:peptide transport"/>
    <property type="evidence" value="ECO:0007669"/>
    <property type="project" value="TreeGrafter"/>
</dbReference>
<dbReference type="SUPFAM" id="SSF53850">
    <property type="entry name" value="Periplasmic binding protein-like II"/>
    <property type="match status" value="1"/>
</dbReference>
<dbReference type="Gene3D" id="3.40.190.10">
    <property type="entry name" value="Periplasmic binding protein-like II"/>
    <property type="match status" value="1"/>
</dbReference>
<dbReference type="Gene3D" id="3.90.76.10">
    <property type="entry name" value="Dipeptide-binding Protein, Domain 1"/>
    <property type="match status" value="1"/>
</dbReference>
<accession>A0A0A7KH68</accession>
<dbReference type="InterPro" id="IPR000914">
    <property type="entry name" value="SBP_5_dom"/>
</dbReference>
<evidence type="ECO:0000313" key="3">
    <source>
        <dbReference type="EMBL" id="AIZ44579.1"/>
    </source>
</evidence>
<name>A0A0A7KH68_9DEIO</name>
<feature type="signal peptide" evidence="1">
    <location>
        <begin position="1"/>
        <end position="19"/>
    </location>
</feature>
<dbReference type="AlphaFoldDB" id="A0A0A7KH68"/>
<proteinExistence type="predicted"/>
<feature type="domain" description="Solute-binding protein family 5" evidence="2">
    <location>
        <begin position="64"/>
        <end position="478"/>
    </location>
</feature>
<dbReference type="Gene3D" id="3.10.105.10">
    <property type="entry name" value="Dipeptide-binding Protein, Domain 3"/>
    <property type="match status" value="1"/>
</dbReference>
<keyword evidence="1" id="KW-0732">Signal</keyword>
<protein>
    <recommendedName>
        <fullName evidence="2">Solute-binding protein family 5 domain-containing protein</fullName>
    </recommendedName>
</protein>
<dbReference type="RefSeq" id="WP_039682690.1">
    <property type="nucleotide sequence ID" value="NZ_CP010028.1"/>
</dbReference>
<dbReference type="Proteomes" id="UP000030634">
    <property type="component" value="Chromosome"/>
</dbReference>
<dbReference type="HOGENOM" id="CLU_017028_7_2_0"/>
<dbReference type="Pfam" id="PF00496">
    <property type="entry name" value="SBP_bac_5"/>
    <property type="match status" value="1"/>
</dbReference>
<evidence type="ECO:0000259" key="2">
    <source>
        <dbReference type="Pfam" id="PF00496"/>
    </source>
</evidence>
<gene>
    <name evidence="3" type="ORF">QR90_04955</name>
</gene>
<dbReference type="GO" id="GO:0043190">
    <property type="term" value="C:ATP-binding cassette (ABC) transporter complex"/>
    <property type="evidence" value="ECO:0007669"/>
    <property type="project" value="InterPro"/>
</dbReference>
<evidence type="ECO:0000313" key="4">
    <source>
        <dbReference type="Proteomes" id="UP000030634"/>
    </source>
</evidence>
<dbReference type="PIRSF" id="PIRSF002741">
    <property type="entry name" value="MppA"/>
    <property type="match status" value="1"/>
</dbReference>
<sequence>MKRSLPCLTLALIASSALATPKDALVYQIASATASVEPAQAIATWDVLPVQQMFEGLYLNNFGKYEPLLATSFTQSKDGKVTTFTLRKNVKFHDGTGMTCADAEYSLRRTFLVGSETSLAAQIRANLLSIPGFTPDVKKTYTFAKLANTVKCNAAGQLVLTLDRNVPSLLDSITQTYIVPMKTLVAGGDWSGTAKDFGAFLGKDVSNSVMAQKPVGTGAYGFVARDPSRFVMKAFDGYWGGAPALKNVILQKVDSDTARVLALQKGDADIALIPDRDTLAKLKGVSGVTVYEDLPTRDLTSVVLFNQNIKDDKLLPAGQLAENNIPANFFSDIHVRKAFAAMFDTKTFVKDGLQGFGLSRNTTLPPNNWADDKTLKPPAYSLKTAEAELKQAFGGKLWTTGFTIPLSTFGGSGLSQVVAGIYKQNIEQLNPKFHATVSTLELSAANASLLGGKLPFGALTWGGADPDTNLRGLYSSSGILGAATNIKDPKMEQMLDKARDTVGQSARKPLYKALLTYLNTQTYALPLPQPLVFAATTSALKGYPEFNKTNLFRVLSK</sequence>
<dbReference type="PANTHER" id="PTHR30290">
    <property type="entry name" value="PERIPLASMIC BINDING COMPONENT OF ABC TRANSPORTER"/>
    <property type="match status" value="1"/>
</dbReference>
<dbReference type="GO" id="GO:0042597">
    <property type="term" value="C:periplasmic space"/>
    <property type="evidence" value="ECO:0007669"/>
    <property type="project" value="UniProtKB-ARBA"/>
</dbReference>
<dbReference type="EMBL" id="CP010028">
    <property type="protein sequence ID" value="AIZ44579.1"/>
    <property type="molecule type" value="Genomic_DNA"/>
</dbReference>
<feature type="chain" id="PRO_5002030159" description="Solute-binding protein family 5 domain-containing protein" evidence="1">
    <location>
        <begin position="20"/>
        <end position="557"/>
    </location>
</feature>
<dbReference type="KEGG" id="dsw:QR90_04955"/>
<dbReference type="PANTHER" id="PTHR30290:SF34">
    <property type="entry name" value="ABC TRANSPORTER, PERIPLASMIC OLIGO-PEPTIDE BINDING PROTEIN, PUTATIVE-RELATED"/>
    <property type="match status" value="1"/>
</dbReference>